<organism evidence="1 2">
    <name type="scientific">Chitinimonas prasina</name>
    <dbReference type="NCBI Taxonomy" id="1434937"/>
    <lineage>
        <taxon>Bacteria</taxon>
        <taxon>Pseudomonadati</taxon>
        <taxon>Pseudomonadota</taxon>
        <taxon>Betaproteobacteria</taxon>
        <taxon>Neisseriales</taxon>
        <taxon>Chitinibacteraceae</taxon>
        <taxon>Chitinimonas</taxon>
    </lineage>
</organism>
<dbReference type="Proteomes" id="UP001156706">
    <property type="component" value="Unassembled WGS sequence"/>
</dbReference>
<dbReference type="EMBL" id="BSOG01000002">
    <property type="protein sequence ID" value="GLR12891.1"/>
    <property type="molecule type" value="Genomic_DNA"/>
</dbReference>
<sequence length="110" mass="12053">MRFTTKATVRGMKRGKGDYEGVEYDYTRIYVDQSLDGTKGDAIGSATEAYQIGSSEAYTQFSKLPFPHEAELDMELVTSGKVSKTVCVGYRPLVSSASQPAKSPAQTREQ</sequence>
<gene>
    <name evidence="1" type="ORF">GCM10007907_16810</name>
</gene>
<evidence type="ECO:0000313" key="2">
    <source>
        <dbReference type="Proteomes" id="UP001156706"/>
    </source>
</evidence>
<reference evidence="2" key="1">
    <citation type="journal article" date="2019" name="Int. J. Syst. Evol. Microbiol.">
        <title>The Global Catalogue of Microorganisms (GCM) 10K type strain sequencing project: providing services to taxonomists for standard genome sequencing and annotation.</title>
        <authorList>
            <consortium name="The Broad Institute Genomics Platform"/>
            <consortium name="The Broad Institute Genome Sequencing Center for Infectious Disease"/>
            <person name="Wu L."/>
            <person name="Ma J."/>
        </authorList>
    </citation>
    <scope>NUCLEOTIDE SEQUENCE [LARGE SCALE GENOMIC DNA]</scope>
    <source>
        <strain evidence="2">NBRC 110044</strain>
    </source>
</reference>
<protein>
    <submittedName>
        <fullName evidence="1">Uncharacterized protein</fullName>
    </submittedName>
</protein>
<evidence type="ECO:0000313" key="1">
    <source>
        <dbReference type="EMBL" id="GLR12891.1"/>
    </source>
</evidence>
<keyword evidence="2" id="KW-1185">Reference proteome</keyword>
<proteinExistence type="predicted"/>
<name>A0ABQ5YD46_9NEIS</name>
<comment type="caution">
    <text evidence="1">The sequence shown here is derived from an EMBL/GenBank/DDBJ whole genome shotgun (WGS) entry which is preliminary data.</text>
</comment>
<accession>A0ABQ5YD46</accession>
<dbReference type="RefSeq" id="WP_284196020.1">
    <property type="nucleotide sequence ID" value="NZ_BSOG01000002.1"/>
</dbReference>